<feature type="compositionally biased region" description="Basic and acidic residues" evidence="2">
    <location>
        <begin position="317"/>
        <end position="329"/>
    </location>
</feature>
<evidence type="ECO:0000313" key="4">
    <source>
        <dbReference type="Proteomes" id="UP000321518"/>
    </source>
</evidence>
<dbReference type="GO" id="GO:0003723">
    <property type="term" value="F:RNA binding"/>
    <property type="evidence" value="ECO:0007669"/>
    <property type="project" value="UniProtKB-UniRule"/>
</dbReference>
<evidence type="ECO:0008006" key="5">
    <source>
        <dbReference type="Google" id="ProtNLM"/>
    </source>
</evidence>
<feature type="compositionally biased region" description="Basic and acidic residues" evidence="2">
    <location>
        <begin position="114"/>
        <end position="136"/>
    </location>
</feature>
<evidence type="ECO:0000313" key="3">
    <source>
        <dbReference type="EMBL" id="GEM11049.1"/>
    </source>
</evidence>
<gene>
    <name evidence="3" type="ORF">Rt10032_c13g5066</name>
</gene>
<feature type="region of interest" description="Disordered" evidence="2">
    <location>
        <begin position="1"/>
        <end position="146"/>
    </location>
</feature>
<feature type="compositionally biased region" description="Basic and acidic residues" evidence="2">
    <location>
        <begin position="539"/>
        <end position="559"/>
    </location>
</feature>
<protein>
    <recommendedName>
        <fullName evidence="5">K Homology domain-containing protein</fullName>
    </recommendedName>
</protein>
<feature type="compositionally biased region" description="Polar residues" evidence="2">
    <location>
        <begin position="488"/>
        <end position="498"/>
    </location>
</feature>
<name>A0A511KKZ7_RHOTO</name>
<keyword evidence="1" id="KW-0694">RNA-binding</keyword>
<feature type="compositionally biased region" description="Basic and acidic residues" evidence="2">
    <location>
        <begin position="65"/>
        <end position="77"/>
    </location>
</feature>
<evidence type="ECO:0000256" key="2">
    <source>
        <dbReference type="SAM" id="MobiDB-lite"/>
    </source>
</evidence>
<dbReference type="Proteomes" id="UP000321518">
    <property type="component" value="Unassembled WGS sequence"/>
</dbReference>
<dbReference type="EMBL" id="BJWK01000013">
    <property type="protein sequence ID" value="GEM11049.1"/>
    <property type="molecule type" value="Genomic_DNA"/>
</dbReference>
<dbReference type="CDD" id="cd00105">
    <property type="entry name" value="KH-I"/>
    <property type="match status" value="1"/>
</dbReference>
<evidence type="ECO:0000256" key="1">
    <source>
        <dbReference type="PROSITE-ProRule" id="PRU00117"/>
    </source>
</evidence>
<feature type="region of interest" description="Disordered" evidence="2">
    <location>
        <begin position="459"/>
        <end position="503"/>
    </location>
</feature>
<feature type="region of interest" description="Disordered" evidence="2">
    <location>
        <begin position="305"/>
        <end position="358"/>
    </location>
</feature>
<sequence>MDHTAGPSHAALRYALSLATPHSTDVATPPMAHEQRDEGQPDRQEEEREGQEGDVLGFGTAAIEVGERADDLCEGKGEGTLGPEGALEGGDMSDRPFEAEGEQEQEGMPDEGEKELGEIDQIEHAPTKDDPLDKRRSSGIVPHQQPTIMGPFGKLLTLTSRSANTKMVDFSVYSDSLPGRPPPHRTAYEYRLFLPFGFIGLDLIGPCGFTITEIRKKSRVCVTQVLFTKEDNGGVLILVGSHNSIKSALEIIENHVYRKHWRRWNLWELGKLQSINSDWVKFVPERAAEVAGLWLKPKFSDDESRARQAPLELPPQHVDDSKCRHDRAFPPRPPPSGRRYSHLPPSRQMQSPERPWGSTRSLLAVKEQEGEEPPASYSIDMGDDSALHFFGPNSCAPYIQTTTGSKVTVEASGVHVKVKVEGGDVQRALEKVREVVAATGGKIGGVAADQKEGAKVVSLPVKPDVSPVPPKKPRYSSATSRSHDSPEASISSPQTADTSFGIEKDMNWVAREADLKEQVVKRIKERETSTSGSVTPVEEPARWRDDVRRPYCDEETVQH</sequence>
<dbReference type="InterPro" id="IPR036612">
    <property type="entry name" value="KH_dom_type_1_sf"/>
</dbReference>
<dbReference type="OrthoDB" id="2527369at2759"/>
<feature type="compositionally biased region" description="Basic and acidic residues" evidence="2">
    <location>
        <begin position="33"/>
        <end position="46"/>
    </location>
</feature>
<feature type="region of interest" description="Disordered" evidence="2">
    <location>
        <begin position="523"/>
        <end position="559"/>
    </location>
</feature>
<proteinExistence type="predicted"/>
<accession>A0A511KKZ7</accession>
<organism evidence="3 4">
    <name type="scientific">Rhodotorula toruloides</name>
    <name type="common">Yeast</name>
    <name type="synonym">Rhodosporidium toruloides</name>
    <dbReference type="NCBI Taxonomy" id="5286"/>
    <lineage>
        <taxon>Eukaryota</taxon>
        <taxon>Fungi</taxon>
        <taxon>Dikarya</taxon>
        <taxon>Basidiomycota</taxon>
        <taxon>Pucciniomycotina</taxon>
        <taxon>Microbotryomycetes</taxon>
        <taxon>Sporidiobolales</taxon>
        <taxon>Sporidiobolaceae</taxon>
        <taxon>Rhodotorula</taxon>
    </lineage>
</organism>
<dbReference type="PROSITE" id="PS50084">
    <property type="entry name" value="KH_TYPE_1"/>
    <property type="match status" value="1"/>
</dbReference>
<dbReference type="SUPFAM" id="SSF54791">
    <property type="entry name" value="Eukaryotic type KH-domain (KH-domain type I)"/>
    <property type="match status" value="1"/>
</dbReference>
<comment type="caution">
    <text evidence="3">The sequence shown here is derived from an EMBL/GenBank/DDBJ whole genome shotgun (WGS) entry which is preliminary data.</text>
</comment>
<reference evidence="3 4" key="1">
    <citation type="submission" date="2019-07" db="EMBL/GenBank/DDBJ databases">
        <title>Rhodotorula toruloides NBRC10032 genome sequencing.</title>
        <authorList>
            <person name="Shida Y."/>
            <person name="Takaku H."/>
            <person name="Ogasawara W."/>
            <person name="Mori K."/>
        </authorList>
    </citation>
    <scope>NUCLEOTIDE SEQUENCE [LARGE SCALE GENOMIC DNA]</scope>
    <source>
        <strain evidence="3 4">NBRC10032</strain>
    </source>
</reference>
<feature type="compositionally biased region" description="Acidic residues" evidence="2">
    <location>
        <begin position="99"/>
        <end position="113"/>
    </location>
</feature>
<dbReference type="AlphaFoldDB" id="A0A511KKZ7"/>